<sequence length="158" mass="18377">MQKFNSIEELNNYYIQLFTQAAGFKQFTMDGFFKMEHRKLKKLYKQDFKLFYKYHKKLWREEKVPLNVEVKQRYKAVKKEYKPNVFQRLRRLLQLRKKNHLGGDVALLENGPSKTAPQGDIIAHARQLDGAEGRAAPSSGKATPARSKTESKTQNKGG</sequence>
<dbReference type="EMBL" id="DVOJ01000003">
    <property type="protein sequence ID" value="HIV01042.1"/>
    <property type="molecule type" value="Genomic_DNA"/>
</dbReference>
<protein>
    <submittedName>
        <fullName evidence="2">Uncharacterized protein</fullName>
    </submittedName>
</protein>
<feature type="region of interest" description="Disordered" evidence="1">
    <location>
        <begin position="108"/>
        <end position="158"/>
    </location>
</feature>
<dbReference type="Proteomes" id="UP000886861">
    <property type="component" value="Unassembled WGS sequence"/>
</dbReference>
<evidence type="ECO:0000256" key="1">
    <source>
        <dbReference type="SAM" id="MobiDB-lite"/>
    </source>
</evidence>
<dbReference type="AlphaFoldDB" id="A0A9D1NEB5"/>
<proteinExistence type="predicted"/>
<name>A0A9D1NEB5_9FIRM</name>
<reference evidence="2" key="2">
    <citation type="journal article" date="2021" name="PeerJ">
        <title>Extensive microbial diversity within the chicken gut microbiome revealed by metagenomics and culture.</title>
        <authorList>
            <person name="Gilroy R."/>
            <person name="Ravi A."/>
            <person name="Getino M."/>
            <person name="Pursley I."/>
            <person name="Horton D.L."/>
            <person name="Alikhan N.F."/>
            <person name="Baker D."/>
            <person name="Gharbi K."/>
            <person name="Hall N."/>
            <person name="Watson M."/>
            <person name="Adriaenssens E.M."/>
            <person name="Foster-Nyarko E."/>
            <person name="Jarju S."/>
            <person name="Secka A."/>
            <person name="Antonio M."/>
            <person name="Oren A."/>
            <person name="Chaudhuri R.R."/>
            <person name="La Ragione R."/>
            <person name="Hildebrand F."/>
            <person name="Pallen M.J."/>
        </authorList>
    </citation>
    <scope>NUCLEOTIDE SEQUENCE</scope>
    <source>
        <strain evidence="2">CHK186-9395</strain>
    </source>
</reference>
<feature type="compositionally biased region" description="Basic and acidic residues" evidence="1">
    <location>
        <begin position="147"/>
        <end position="158"/>
    </location>
</feature>
<accession>A0A9D1NEB5</accession>
<evidence type="ECO:0000313" key="2">
    <source>
        <dbReference type="EMBL" id="HIV01042.1"/>
    </source>
</evidence>
<comment type="caution">
    <text evidence="2">The sequence shown here is derived from an EMBL/GenBank/DDBJ whole genome shotgun (WGS) entry which is preliminary data.</text>
</comment>
<gene>
    <name evidence="2" type="ORF">IAA62_00590</name>
</gene>
<organism evidence="2 3">
    <name type="scientific">Candidatus Caccopulliclostridium gallistercoris</name>
    <dbReference type="NCBI Taxonomy" id="2840719"/>
    <lineage>
        <taxon>Bacteria</taxon>
        <taxon>Bacillati</taxon>
        <taxon>Bacillota</taxon>
        <taxon>Clostridia</taxon>
        <taxon>Candidatus Caccopulliclostridium</taxon>
    </lineage>
</organism>
<evidence type="ECO:0000313" key="3">
    <source>
        <dbReference type="Proteomes" id="UP000886861"/>
    </source>
</evidence>
<reference evidence="2" key="1">
    <citation type="submission" date="2020-10" db="EMBL/GenBank/DDBJ databases">
        <authorList>
            <person name="Gilroy R."/>
        </authorList>
    </citation>
    <scope>NUCLEOTIDE SEQUENCE</scope>
    <source>
        <strain evidence="2">CHK186-9395</strain>
    </source>
</reference>